<sequence>MLLVIPKVLDTERLQEVQGLLRHADFIEGKLSAGKEAQAVKHNQELSAHSPQRRRLDALVMSALVQHPHYQAAVLPLRVATAFYARYQVGMGYGFHIDDPVMGPMSGRYRSDIATTIFLNPPEAYVGGELVIRTAFGEQSIKAEAGAAVIYPASTWHQVTPVTQGERLVAVTWAQSLVKSPEQRELLYQLAQAREGLLAKAADSVELAQLSTAYSNLVRMWSEV</sequence>
<keyword evidence="2 7" id="KW-0479">Metal-binding</keyword>
<evidence type="ECO:0000256" key="4">
    <source>
        <dbReference type="ARBA" id="ARBA00022964"/>
    </source>
</evidence>
<keyword evidence="4 7" id="KW-0223">Dioxygenase</keyword>
<dbReference type="InterPro" id="IPR005123">
    <property type="entry name" value="Oxoglu/Fe-dep_dioxygenase_dom"/>
</dbReference>
<dbReference type="EMBL" id="FUYB01000005">
    <property type="protein sequence ID" value="SKA75040.1"/>
    <property type="molecule type" value="Genomic_DNA"/>
</dbReference>
<feature type="domain" description="Fe2OG dioxygenase" evidence="8">
    <location>
        <begin position="78"/>
        <end position="176"/>
    </location>
</feature>
<evidence type="ECO:0000259" key="8">
    <source>
        <dbReference type="PROSITE" id="PS51471"/>
    </source>
</evidence>
<dbReference type="GO" id="GO:0005506">
    <property type="term" value="F:iron ion binding"/>
    <property type="evidence" value="ECO:0007669"/>
    <property type="project" value="UniProtKB-UniRule"/>
</dbReference>
<keyword evidence="3 7" id="KW-0847">Vitamin C</keyword>
<dbReference type="PANTHER" id="PTHR41536:SF1">
    <property type="entry name" value="PKHD-TYPE HYDROXYLASE YBIX"/>
    <property type="match status" value="1"/>
</dbReference>
<dbReference type="GO" id="GO:0006879">
    <property type="term" value="P:intracellular iron ion homeostasis"/>
    <property type="evidence" value="ECO:0007669"/>
    <property type="project" value="TreeGrafter"/>
</dbReference>
<dbReference type="GO" id="GO:0031418">
    <property type="term" value="F:L-ascorbic acid binding"/>
    <property type="evidence" value="ECO:0007669"/>
    <property type="project" value="UniProtKB-KW"/>
</dbReference>
<dbReference type="NCBIfam" id="NF003975">
    <property type="entry name" value="PRK05467.1-4"/>
    <property type="match status" value="1"/>
</dbReference>
<keyword evidence="6 7" id="KW-0408">Iron</keyword>
<dbReference type="STRING" id="92487.SAMN02745130_01464"/>
<keyword evidence="10" id="KW-1185">Reference proteome</keyword>
<dbReference type="SMART" id="SM00702">
    <property type="entry name" value="P4Hc"/>
    <property type="match status" value="1"/>
</dbReference>
<evidence type="ECO:0000313" key="9">
    <source>
        <dbReference type="EMBL" id="SKA75040.1"/>
    </source>
</evidence>
<dbReference type="PROSITE" id="PS51471">
    <property type="entry name" value="FE2OG_OXY"/>
    <property type="match status" value="1"/>
</dbReference>
<evidence type="ECO:0000256" key="6">
    <source>
        <dbReference type="ARBA" id="ARBA00023004"/>
    </source>
</evidence>
<dbReference type="InterPro" id="IPR041097">
    <property type="entry name" value="PKHD_C"/>
</dbReference>
<organism evidence="9 10">
    <name type="scientific">Thiothrix eikelboomii</name>
    <dbReference type="NCBI Taxonomy" id="92487"/>
    <lineage>
        <taxon>Bacteria</taxon>
        <taxon>Pseudomonadati</taxon>
        <taxon>Pseudomonadota</taxon>
        <taxon>Gammaproteobacteria</taxon>
        <taxon>Thiotrichales</taxon>
        <taxon>Thiotrichaceae</taxon>
        <taxon>Thiothrix</taxon>
    </lineage>
</organism>
<evidence type="ECO:0000256" key="2">
    <source>
        <dbReference type="ARBA" id="ARBA00022723"/>
    </source>
</evidence>
<dbReference type="Proteomes" id="UP000190460">
    <property type="component" value="Unassembled WGS sequence"/>
</dbReference>
<accession>A0A1T4WCM3</accession>
<name>A0A1T4WCM3_9GAMM</name>
<dbReference type="GO" id="GO:0006974">
    <property type="term" value="P:DNA damage response"/>
    <property type="evidence" value="ECO:0007669"/>
    <property type="project" value="TreeGrafter"/>
</dbReference>
<comment type="cofactor">
    <cofactor evidence="1 7">
        <name>L-ascorbate</name>
        <dbReference type="ChEBI" id="CHEBI:38290"/>
    </cofactor>
</comment>
<feature type="binding site" evidence="7">
    <location>
        <position position="98"/>
    </location>
    <ligand>
        <name>Fe cation</name>
        <dbReference type="ChEBI" id="CHEBI:24875"/>
    </ligand>
</feature>
<dbReference type="InterPro" id="IPR023550">
    <property type="entry name" value="PKHD_hydroxylase"/>
</dbReference>
<gene>
    <name evidence="9" type="ORF">SAMN02745130_01464</name>
</gene>
<protein>
    <submittedName>
        <fullName evidence="9">PKHD-type hydroxylase</fullName>
    </submittedName>
</protein>
<evidence type="ECO:0000256" key="7">
    <source>
        <dbReference type="HAMAP-Rule" id="MF_00657"/>
    </source>
</evidence>
<comment type="cofactor">
    <cofactor evidence="7">
        <name>Fe(2+)</name>
        <dbReference type="ChEBI" id="CHEBI:29033"/>
    </cofactor>
    <text evidence="7">Binds 1 Fe(2+) ion per subunit.</text>
</comment>
<keyword evidence="5 7" id="KW-0560">Oxidoreductase</keyword>
<dbReference type="NCBIfam" id="NF003974">
    <property type="entry name" value="PRK05467.1-3"/>
    <property type="match status" value="1"/>
</dbReference>
<evidence type="ECO:0000256" key="1">
    <source>
        <dbReference type="ARBA" id="ARBA00001961"/>
    </source>
</evidence>
<evidence type="ECO:0000256" key="3">
    <source>
        <dbReference type="ARBA" id="ARBA00022896"/>
    </source>
</evidence>
<dbReference type="HAMAP" id="MF_00657">
    <property type="entry name" value="Hydroxyl_YbiX"/>
    <property type="match status" value="1"/>
</dbReference>
<dbReference type="GO" id="GO:0016706">
    <property type="term" value="F:2-oxoglutarate-dependent dioxygenase activity"/>
    <property type="evidence" value="ECO:0007669"/>
    <property type="project" value="UniProtKB-UniRule"/>
</dbReference>
<evidence type="ECO:0000256" key="5">
    <source>
        <dbReference type="ARBA" id="ARBA00023002"/>
    </source>
</evidence>
<dbReference type="OrthoDB" id="9812472at2"/>
<dbReference type="Pfam" id="PF18331">
    <property type="entry name" value="PKHD_C"/>
    <property type="match status" value="1"/>
</dbReference>
<feature type="binding site" evidence="7">
    <location>
        <position position="167"/>
    </location>
    <ligand>
        <name>2-oxoglutarate</name>
        <dbReference type="ChEBI" id="CHEBI:16810"/>
    </ligand>
</feature>
<feature type="binding site" evidence="7">
    <location>
        <position position="157"/>
    </location>
    <ligand>
        <name>Fe cation</name>
        <dbReference type="ChEBI" id="CHEBI:24875"/>
    </ligand>
</feature>
<dbReference type="AlphaFoldDB" id="A0A1T4WCM3"/>
<reference evidence="9 10" key="1">
    <citation type="submission" date="2017-02" db="EMBL/GenBank/DDBJ databases">
        <authorList>
            <person name="Peterson S.W."/>
        </authorList>
    </citation>
    <scope>NUCLEOTIDE SEQUENCE [LARGE SCALE GENOMIC DNA]</scope>
    <source>
        <strain evidence="9 10">ATCC 49788</strain>
    </source>
</reference>
<dbReference type="InterPro" id="IPR044862">
    <property type="entry name" value="Pro_4_hyd_alph_FE2OG_OXY"/>
</dbReference>
<proteinExistence type="inferred from homology"/>
<dbReference type="Gene3D" id="4.10.860.20">
    <property type="entry name" value="Rabenosyn, Rab binding domain"/>
    <property type="match status" value="1"/>
</dbReference>
<evidence type="ECO:0000313" key="10">
    <source>
        <dbReference type="Proteomes" id="UP000190460"/>
    </source>
</evidence>
<dbReference type="Pfam" id="PF13640">
    <property type="entry name" value="2OG-FeII_Oxy_3"/>
    <property type="match status" value="1"/>
</dbReference>
<dbReference type="InterPro" id="IPR006620">
    <property type="entry name" value="Pro_4_hyd_alph"/>
</dbReference>
<dbReference type="Gene3D" id="2.60.120.620">
    <property type="entry name" value="q2cbj1_9rhob like domain"/>
    <property type="match status" value="1"/>
</dbReference>
<dbReference type="PANTHER" id="PTHR41536">
    <property type="entry name" value="PKHD-TYPE HYDROXYLASE YBIX"/>
    <property type="match status" value="1"/>
</dbReference>
<dbReference type="RefSeq" id="WP_078921941.1">
    <property type="nucleotide sequence ID" value="NZ_FUYB01000005.1"/>
</dbReference>
<feature type="binding site" evidence="7">
    <location>
        <position position="96"/>
    </location>
    <ligand>
        <name>Fe cation</name>
        <dbReference type="ChEBI" id="CHEBI:24875"/>
    </ligand>
</feature>